<dbReference type="Gene3D" id="1.10.10.10">
    <property type="entry name" value="Winged helix-like DNA-binding domain superfamily/Winged helix DNA-binding domain"/>
    <property type="match status" value="1"/>
</dbReference>
<dbReference type="EMBL" id="LFBV01000004">
    <property type="protein sequence ID" value="OKH93392.1"/>
    <property type="molecule type" value="Genomic_DNA"/>
</dbReference>
<dbReference type="SUPFAM" id="SSF55718">
    <property type="entry name" value="SCP-like"/>
    <property type="match status" value="1"/>
</dbReference>
<dbReference type="Proteomes" id="UP000186455">
    <property type="component" value="Unassembled WGS sequence"/>
</dbReference>
<dbReference type="SUPFAM" id="SSF46785">
    <property type="entry name" value="Winged helix' DNA-binding domain"/>
    <property type="match status" value="1"/>
</dbReference>
<evidence type="ECO:0000313" key="5">
    <source>
        <dbReference type="EMBL" id="AMK92577.1"/>
    </source>
</evidence>
<evidence type="ECO:0000256" key="3">
    <source>
        <dbReference type="ARBA" id="ARBA00023163"/>
    </source>
</evidence>
<dbReference type="PANTHER" id="PTHR33204:SF18">
    <property type="entry name" value="TRANSCRIPTIONAL REGULATORY PROTEIN"/>
    <property type="match status" value="1"/>
</dbReference>
<dbReference type="RefSeq" id="WP_073789609.1">
    <property type="nucleotide sequence ID" value="NZ_CP109583.1"/>
</dbReference>
<dbReference type="GO" id="GO:0003677">
    <property type="term" value="F:DNA binding"/>
    <property type="evidence" value="ECO:0007669"/>
    <property type="project" value="UniProtKB-KW"/>
</dbReference>
<reference evidence="5" key="2">
    <citation type="journal article" date="2016" name="MBio">
        <title>Strain Prioritization and Genome Mining for Enediyne Natural Products.</title>
        <authorList>
            <person name="Yan X."/>
            <person name="Ge H."/>
            <person name="Huang T."/>
            <person name="Hindra"/>
            <person name="Yang D."/>
            <person name="Teng Q."/>
            <person name="Crnovcic I."/>
            <person name="Li X."/>
            <person name="Rudolf J.D."/>
            <person name="Lohman J.R."/>
            <person name="Gansemans Y."/>
            <person name="Zhu X."/>
            <person name="Huang Y."/>
            <person name="Zhao L.X."/>
            <person name="Jiang Y."/>
            <person name="Van Nieuwerburgh F."/>
            <person name="Rader C."/>
            <person name="Duan Y."/>
            <person name="Shen B."/>
        </authorList>
    </citation>
    <scope>NUCLEOTIDE SEQUENCE</scope>
    <source>
        <strain evidence="5">DCA2648</strain>
    </source>
</reference>
<keyword evidence="7" id="KW-1185">Reference proteome</keyword>
<proteinExistence type="predicted"/>
<dbReference type="InterPro" id="IPR011991">
    <property type="entry name" value="ArsR-like_HTH"/>
</dbReference>
<keyword evidence="2" id="KW-0238">DNA-binding</keyword>
<reference evidence="6 7" key="1">
    <citation type="submission" date="2015-06" db="EMBL/GenBank/DDBJ databases">
        <title>Cloning and characterization of the uncialamcin biosynthetic gene cluster.</title>
        <authorList>
            <person name="Yan X."/>
            <person name="Huang T."/>
            <person name="Ge H."/>
            <person name="Shen B."/>
        </authorList>
    </citation>
    <scope>NUCLEOTIDE SEQUENCE [LARGE SCALE GENOMIC DNA]</scope>
    <source>
        <strain evidence="6 7">DCA2648</strain>
    </source>
</reference>
<evidence type="ECO:0000313" key="7">
    <source>
        <dbReference type="Proteomes" id="UP000186455"/>
    </source>
</evidence>
<dbReference type="PANTHER" id="PTHR33204">
    <property type="entry name" value="TRANSCRIPTIONAL REGULATOR, MARR FAMILY"/>
    <property type="match status" value="1"/>
</dbReference>
<dbReference type="STRING" id="1048205.AB852_17925"/>
<keyword evidence="6" id="KW-0808">Transferase</keyword>
<evidence type="ECO:0000256" key="1">
    <source>
        <dbReference type="ARBA" id="ARBA00023015"/>
    </source>
</evidence>
<dbReference type="InterPro" id="IPR036388">
    <property type="entry name" value="WH-like_DNA-bd_sf"/>
</dbReference>
<feature type="domain" description="HTH hxlR-type" evidence="4">
    <location>
        <begin position="11"/>
        <end position="109"/>
    </location>
</feature>
<evidence type="ECO:0000259" key="4">
    <source>
        <dbReference type="PROSITE" id="PS51118"/>
    </source>
</evidence>
<evidence type="ECO:0000313" key="6">
    <source>
        <dbReference type="EMBL" id="OKH93392.1"/>
    </source>
</evidence>
<name>A0A140E9K8_9ACTN</name>
<evidence type="ECO:0000256" key="2">
    <source>
        <dbReference type="ARBA" id="ARBA00023125"/>
    </source>
</evidence>
<dbReference type="InterPro" id="IPR002577">
    <property type="entry name" value="HTH_HxlR"/>
</dbReference>
<keyword evidence="1" id="KW-0805">Transcription regulation</keyword>
<dbReference type="InterPro" id="IPR036390">
    <property type="entry name" value="WH_DNA-bd_sf"/>
</dbReference>
<gene>
    <name evidence="5" type="primary">ucmR1</name>
    <name evidence="6" type="ORF">AB852_17925</name>
</gene>
<dbReference type="GO" id="GO:0016740">
    <property type="term" value="F:transferase activity"/>
    <property type="evidence" value="ECO:0007669"/>
    <property type="project" value="UniProtKB-KW"/>
</dbReference>
<keyword evidence="3" id="KW-0804">Transcription</keyword>
<dbReference type="GeneID" id="96791692"/>
<sequence length="235" mass="25300">MTGKRNYAQFCGLAAGLNIIGERWALLIVRELLIGPARFNEILNNLPGLGPNLLSDRLRALTEHGVVEAGGVRGDGRGKQYRLTARGEQLREPVLALARWGMPFLTEEDAVSGTTRAAWGFLAVQAMINGRPVPSVDESYEFRVAEEVFHIEVRGGSAVTHRGPAADPALVVTTDAQTFVRIGAEMRTPFEALLSGRLRIDGHADAVQRCVEFLGLLDAPRRATAPAVPAGAAPE</sequence>
<dbReference type="Pfam" id="PF01638">
    <property type="entry name" value="HxlR"/>
    <property type="match status" value="1"/>
</dbReference>
<dbReference type="AlphaFoldDB" id="A0A140E9K8"/>
<organism evidence="5">
    <name type="scientific">Streptomyces uncialis</name>
    <dbReference type="NCBI Taxonomy" id="1048205"/>
    <lineage>
        <taxon>Bacteria</taxon>
        <taxon>Bacillati</taxon>
        <taxon>Actinomycetota</taxon>
        <taxon>Actinomycetes</taxon>
        <taxon>Kitasatosporales</taxon>
        <taxon>Streptomycetaceae</taxon>
        <taxon>Streptomyces</taxon>
    </lineage>
</organism>
<dbReference type="Gene3D" id="3.30.1050.10">
    <property type="entry name" value="SCP2 sterol-binding domain"/>
    <property type="match status" value="1"/>
</dbReference>
<dbReference type="PROSITE" id="PS51118">
    <property type="entry name" value="HTH_HXLR"/>
    <property type="match status" value="1"/>
</dbReference>
<dbReference type="CDD" id="cd00090">
    <property type="entry name" value="HTH_ARSR"/>
    <property type="match status" value="1"/>
</dbReference>
<protein>
    <submittedName>
        <fullName evidence="6">Crotonobetainyl-CoA:carnitine CoA-transferase</fullName>
    </submittedName>
</protein>
<dbReference type="EMBL" id="KT762610">
    <property type="protein sequence ID" value="AMK92577.1"/>
    <property type="molecule type" value="Genomic_DNA"/>
</dbReference>
<dbReference type="InterPro" id="IPR036527">
    <property type="entry name" value="SCP2_sterol-bd_dom_sf"/>
</dbReference>
<accession>A0A140E9K8</accession>